<protein>
    <recommendedName>
        <fullName evidence="1">DUF8032 domain-containing protein</fullName>
    </recommendedName>
</protein>
<dbReference type="Pfam" id="PF26087">
    <property type="entry name" value="DUF8032"/>
    <property type="match status" value="1"/>
</dbReference>
<dbReference type="PANTHER" id="PTHR22949:SF0">
    <property type="entry name" value="RE27538P"/>
    <property type="match status" value="1"/>
</dbReference>
<evidence type="ECO:0000259" key="1">
    <source>
        <dbReference type="Pfam" id="PF26087"/>
    </source>
</evidence>
<accession>A0A4P9ZZS0</accession>
<name>A0A4P9ZZS0_9FUNG</name>
<evidence type="ECO:0000313" key="2">
    <source>
        <dbReference type="EMBL" id="RKP38452.1"/>
    </source>
</evidence>
<dbReference type="InterPro" id="IPR058345">
    <property type="entry name" value="DUF8032"/>
</dbReference>
<dbReference type="EMBL" id="ML002366">
    <property type="protein sequence ID" value="RKP38452.1"/>
    <property type="molecule type" value="Genomic_DNA"/>
</dbReference>
<dbReference type="PANTHER" id="PTHR22949">
    <property type="entry name" value="WHITE COLLAR 2 PROTEIN WC2"/>
    <property type="match status" value="1"/>
</dbReference>
<feature type="non-terminal residue" evidence="2">
    <location>
        <position position="1"/>
    </location>
</feature>
<dbReference type="Proteomes" id="UP000268162">
    <property type="component" value="Unassembled WGS sequence"/>
</dbReference>
<dbReference type="AlphaFoldDB" id="A0A4P9ZZS0"/>
<feature type="non-terminal residue" evidence="2">
    <location>
        <position position="97"/>
    </location>
</feature>
<proteinExistence type="predicted"/>
<keyword evidence="3" id="KW-1185">Reference proteome</keyword>
<dbReference type="STRING" id="215637.A0A4P9ZZS0"/>
<reference evidence="3" key="1">
    <citation type="journal article" date="2018" name="Nat. Microbiol.">
        <title>Leveraging single-cell genomics to expand the fungal tree of life.</title>
        <authorList>
            <person name="Ahrendt S.R."/>
            <person name="Quandt C.A."/>
            <person name="Ciobanu D."/>
            <person name="Clum A."/>
            <person name="Salamov A."/>
            <person name="Andreopoulos B."/>
            <person name="Cheng J.F."/>
            <person name="Woyke T."/>
            <person name="Pelin A."/>
            <person name="Henrissat B."/>
            <person name="Reynolds N.K."/>
            <person name="Benny G.L."/>
            <person name="Smith M.E."/>
            <person name="James T.Y."/>
            <person name="Grigoriev I.V."/>
        </authorList>
    </citation>
    <scope>NUCLEOTIDE SEQUENCE [LARGE SCALE GENOMIC DNA]</scope>
    <source>
        <strain evidence="3">RSA 468</strain>
    </source>
</reference>
<sequence length="97" mass="11724">DYSVRVDIEQVNTDDLSEEFKQRTAIYPRAYVLYNEYKGNRWNYETECNRLAWSLAHLNPKLASEKRGILQRAVDSYRNRRPDLKSRRVMRQEKLNN</sequence>
<gene>
    <name evidence="2" type="ORF">BJ085DRAFT_9571</name>
</gene>
<evidence type="ECO:0000313" key="3">
    <source>
        <dbReference type="Proteomes" id="UP000268162"/>
    </source>
</evidence>
<organism evidence="2 3">
    <name type="scientific">Dimargaris cristalligena</name>
    <dbReference type="NCBI Taxonomy" id="215637"/>
    <lineage>
        <taxon>Eukaryota</taxon>
        <taxon>Fungi</taxon>
        <taxon>Fungi incertae sedis</taxon>
        <taxon>Zoopagomycota</taxon>
        <taxon>Kickxellomycotina</taxon>
        <taxon>Dimargaritomycetes</taxon>
        <taxon>Dimargaritales</taxon>
        <taxon>Dimargaritaceae</taxon>
        <taxon>Dimargaris</taxon>
    </lineage>
</organism>
<feature type="domain" description="DUF8032" evidence="1">
    <location>
        <begin position="2"/>
        <end position="80"/>
    </location>
</feature>